<sequence length="859" mass="95384">MNTTHYLDSAYTERNLKSLGVFGYDDQRPDDGIFRNMTLSWNLLPKKTSYNDDIPCWFIFTDVLKIDADMILTQETAIFARRIEITPGAGIILDTTEDSDFDFMIFCQEIIVKEPINSGKLKITRINKDESIDTHFFTTDRTTNGASGFFWNGKRNTKIENYATRNIEATYLFEGEPLRVSLMALFQYATMLSTDNIGLAQGQFRWISSIAATANATLDLATQASASAMNLEATKAAGANALLVPILDLDIYSEDAKAFMQLLQQREVYWQSYQQLTHMDQQWADSAKTELALADNELDLDKRLEEQANNTYNQVLKARNIASKQLSSVLAEAVVKRFDFQAGIKIWERKKTIDEVFNLVTGVAEILMEIPAIVAAGPQMAAMPMMETAHAGLKIGKDGVDSARQIFKSKQKDKPVEIEMVDLSVGAVKAEAPPEKTEAEKKKEKLAKDKAAESQKKLIGSLSKAGSGAKKVFDAAMNISKISATADAMQASSADILSTSQGTVDASFANFSVQGLDVVTGGAQDWDNLALELDDSFENIAELKGIQGGTDYQLTLRKLIVVGKTLSMAKLSMAKAASDLATARMIRISKVKSVRILTSRLKNLSAKVKLDDSITQLIFNRVLDAKRAVYMAMETYRRAYEYFTLAQENALPQLPKITSSYSEFSRAVAQISSKKLQTSELAKSGAIPQTINEIEFNFTNEKIVEDLRKHGITTFHIGTNDTSFNGFGRVRFSCVRIFIDGLEENLNTKIKVDIATSGEYADKSPQSSLKTKRFVGMQTLKSFIYNSADESVIIDGDVAARYENDFFKPTPFTIWTIQIGRQDGEQLNLSEISGVRLVLKGEATPQISYAKKKPDNLKF</sequence>
<evidence type="ECO:0000313" key="1">
    <source>
        <dbReference type="EMBL" id="QHI38838.1"/>
    </source>
</evidence>
<gene>
    <name evidence="1" type="ORF">IMCC3317_42380</name>
</gene>
<keyword evidence="2" id="KW-1185">Reference proteome</keyword>
<organism evidence="1 2">
    <name type="scientific">Kordia antarctica</name>
    <dbReference type="NCBI Taxonomy" id="1218801"/>
    <lineage>
        <taxon>Bacteria</taxon>
        <taxon>Pseudomonadati</taxon>
        <taxon>Bacteroidota</taxon>
        <taxon>Flavobacteriia</taxon>
        <taxon>Flavobacteriales</taxon>
        <taxon>Flavobacteriaceae</taxon>
        <taxon>Kordia</taxon>
    </lineage>
</organism>
<evidence type="ECO:0000313" key="2">
    <source>
        <dbReference type="Proteomes" id="UP000464657"/>
    </source>
</evidence>
<protein>
    <submittedName>
        <fullName evidence="1">Uncharacterized protein</fullName>
    </submittedName>
</protein>
<dbReference type="AlphaFoldDB" id="A0A7L4ZQ30"/>
<dbReference type="PANTHER" id="PTHR34714:SF2">
    <property type="entry name" value="EGF-LIKE DOMAIN-CONTAINING PROTEIN"/>
    <property type="match status" value="1"/>
</dbReference>
<reference evidence="1 2" key="1">
    <citation type="journal article" date="2013" name="Int. J. Syst. Evol. Microbiol.">
        <title>Kordia antarctica sp. nov., isolated from Antarctic seawater.</title>
        <authorList>
            <person name="Baek K."/>
            <person name="Choi A."/>
            <person name="Kang I."/>
            <person name="Lee K."/>
            <person name="Cho J.C."/>
        </authorList>
    </citation>
    <scope>NUCLEOTIDE SEQUENCE [LARGE SCALE GENOMIC DNA]</scope>
    <source>
        <strain evidence="1 2">IMCC3317</strain>
    </source>
</reference>
<accession>A0A7L4ZQ30</accession>
<dbReference type="KEGG" id="kan:IMCC3317_42380"/>
<dbReference type="PANTHER" id="PTHR34714">
    <property type="entry name" value="EGF-LIKE DOMAIN-CONTAINING PROTEIN"/>
    <property type="match status" value="1"/>
</dbReference>
<dbReference type="Proteomes" id="UP000464657">
    <property type="component" value="Chromosome"/>
</dbReference>
<dbReference type="EMBL" id="CP019288">
    <property type="protein sequence ID" value="QHI38838.1"/>
    <property type="molecule type" value="Genomic_DNA"/>
</dbReference>
<dbReference type="OrthoDB" id="8478831at2"/>
<name>A0A7L4ZQ30_9FLAO</name>
<proteinExistence type="predicted"/>
<dbReference type="RefSeq" id="WP_160131365.1">
    <property type="nucleotide sequence ID" value="NZ_CP019288.1"/>
</dbReference>